<keyword evidence="1" id="KW-1133">Transmembrane helix</keyword>
<dbReference type="EMBL" id="KZ505991">
    <property type="protein sequence ID" value="PKU42485.1"/>
    <property type="molecule type" value="Genomic_DNA"/>
</dbReference>
<accession>A0A2I0U8U9</accession>
<keyword evidence="1" id="KW-0472">Membrane</keyword>
<organism evidence="2 3">
    <name type="scientific">Limosa lapponica baueri</name>
    <dbReference type="NCBI Taxonomy" id="1758121"/>
    <lineage>
        <taxon>Eukaryota</taxon>
        <taxon>Metazoa</taxon>
        <taxon>Chordata</taxon>
        <taxon>Craniata</taxon>
        <taxon>Vertebrata</taxon>
        <taxon>Euteleostomi</taxon>
        <taxon>Archelosauria</taxon>
        <taxon>Archosauria</taxon>
        <taxon>Dinosauria</taxon>
        <taxon>Saurischia</taxon>
        <taxon>Theropoda</taxon>
        <taxon>Coelurosauria</taxon>
        <taxon>Aves</taxon>
        <taxon>Neognathae</taxon>
        <taxon>Neoaves</taxon>
        <taxon>Charadriiformes</taxon>
        <taxon>Scolopacidae</taxon>
        <taxon>Limosa</taxon>
    </lineage>
</organism>
<protein>
    <submittedName>
        <fullName evidence="2">Uncharacterized protein</fullName>
    </submittedName>
</protein>
<sequence>MRFRKELELHHYSSGEVRELQCLEQRRGICMLIHLPMNRAPEVSTMIRADEDGVTLKILFVHKEEAHLKFIQSQEFIPSVIEIILSPCLIMKEKEYSYNVEYSFSNSNRTIKIAVHSLSFYTFPGVTLILPLLLLFEAGSFHLAVVGCELSTSGVLCQEEYDVHVNAFFFLMFGSV</sequence>
<reference evidence="3" key="2">
    <citation type="submission" date="2017-12" db="EMBL/GenBank/DDBJ databases">
        <title>Genome sequence of the Bar-tailed Godwit (Limosa lapponica baueri).</title>
        <authorList>
            <person name="Lima N.C.B."/>
            <person name="Parody-Merino A.M."/>
            <person name="Battley P.F."/>
            <person name="Fidler A.E."/>
            <person name="Prosdocimi F."/>
        </authorList>
    </citation>
    <scope>NUCLEOTIDE SEQUENCE [LARGE SCALE GENOMIC DNA]</scope>
</reference>
<dbReference type="AlphaFoldDB" id="A0A2I0U8U9"/>
<name>A0A2I0U8U9_LIMLA</name>
<keyword evidence="3" id="KW-1185">Reference proteome</keyword>
<proteinExistence type="predicted"/>
<reference evidence="3" key="1">
    <citation type="submission" date="2017-11" db="EMBL/GenBank/DDBJ databases">
        <authorList>
            <person name="Lima N.C."/>
            <person name="Parody-Merino A.M."/>
            <person name="Battley P.F."/>
            <person name="Fidler A.E."/>
            <person name="Prosdocimi F."/>
        </authorList>
    </citation>
    <scope>NUCLEOTIDE SEQUENCE [LARGE SCALE GENOMIC DNA]</scope>
</reference>
<keyword evidence="1" id="KW-0812">Transmembrane</keyword>
<feature type="transmembrane region" description="Helical" evidence="1">
    <location>
        <begin position="118"/>
        <end position="136"/>
    </location>
</feature>
<dbReference type="Proteomes" id="UP000233556">
    <property type="component" value="Unassembled WGS sequence"/>
</dbReference>
<evidence type="ECO:0000313" key="2">
    <source>
        <dbReference type="EMBL" id="PKU42485.1"/>
    </source>
</evidence>
<evidence type="ECO:0000256" key="1">
    <source>
        <dbReference type="SAM" id="Phobius"/>
    </source>
</evidence>
<gene>
    <name evidence="2" type="ORF">llap_7215</name>
</gene>
<evidence type="ECO:0000313" key="3">
    <source>
        <dbReference type="Proteomes" id="UP000233556"/>
    </source>
</evidence>